<feature type="domain" description="CRISPR type III-associated protein" evidence="2">
    <location>
        <begin position="258"/>
        <end position="472"/>
    </location>
</feature>
<protein>
    <recommendedName>
        <fullName evidence="2">CRISPR type III-associated protein domain-containing protein</fullName>
    </recommendedName>
</protein>
<dbReference type="AlphaFoldDB" id="A0A1E5QRA5"/>
<dbReference type="STRING" id="1781255.BH720_00365"/>
<gene>
    <name evidence="3" type="ORF">BH720_00365</name>
</gene>
<evidence type="ECO:0000256" key="1">
    <source>
        <dbReference type="ARBA" id="ARBA00023118"/>
    </source>
</evidence>
<dbReference type="EMBL" id="MJGC01000010">
    <property type="protein sequence ID" value="OEJ77166.1"/>
    <property type="molecule type" value="Genomic_DNA"/>
</dbReference>
<dbReference type="PANTHER" id="PTHR35579:SF6">
    <property type="entry name" value="DUF324 DOMAIN-CONTAINING PROTEIN"/>
    <property type="match status" value="1"/>
</dbReference>
<dbReference type="GO" id="GO:0051607">
    <property type="term" value="P:defense response to virus"/>
    <property type="evidence" value="ECO:0007669"/>
    <property type="project" value="UniProtKB-KW"/>
</dbReference>
<dbReference type="RefSeq" id="WP_069965162.1">
    <property type="nucleotide sequence ID" value="NZ_CM124774.1"/>
</dbReference>
<sequence length="524" mass="57475">MARAIQTRWKINGTLKAETPIYIGGMGGNADTDLALAVNGCGNYYIPGTSLAGALRGWMSKPFREAELKEPNHSINHLWGFQDANSNGHASFIVIEDAEIKGSSNIEIREGVGIDRHTGAAADKAKYSRAILPKGVTFPLSITLDCQQDQTPDELWKLLLFLEDGKIRIGGAKTRGLGKVKLEDVKIEKHILNTASGLFDSLLKQNLQQDWQKIKAALGQYYSPAELTLTIAWQPKDPVMVKTEGDGIAIDILPLVSQVDTDVKFVIPGSSIKGVLRTHAERIVRTVIGIDITPDREGKPKFNEQIKLYKANKPIELVDAIFGSAEKSKDNNSEGKIGALYIDDCHAAIPMTVENWSAVENASSMMVNNFRPLVEAAIDRSEDPYKVLQPAMHVAVDRWTGGAAEGMLYSVLEPIGVSWETIGLYLDLDRLQKYDSNLIKPAIALLLLVLRDFANRKIPIGYGTNRGMGTVEVTEITMNCSPINELAGIETKTEISSDLSSLGDLLTPLTEAWQNWITQHQEAA</sequence>
<accession>A0A1E5QRA5</accession>
<dbReference type="InterPro" id="IPR052216">
    <property type="entry name" value="CRISPR_Csm3_endoribonuclease"/>
</dbReference>
<evidence type="ECO:0000313" key="3">
    <source>
        <dbReference type="EMBL" id="OEJ77166.1"/>
    </source>
</evidence>
<keyword evidence="1" id="KW-0051">Antiviral defense</keyword>
<feature type="domain" description="CRISPR type III-associated protein" evidence="2">
    <location>
        <begin position="14"/>
        <end position="181"/>
    </location>
</feature>
<dbReference type="Pfam" id="PF03787">
    <property type="entry name" value="RAMPs"/>
    <property type="match status" value="2"/>
</dbReference>
<organism evidence="3">
    <name type="scientific">Desertifilum tharense IPPAS B-1220</name>
    <dbReference type="NCBI Taxonomy" id="1781255"/>
    <lineage>
        <taxon>Bacteria</taxon>
        <taxon>Bacillati</taxon>
        <taxon>Cyanobacteriota</taxon>
        <taxon>Cyanophyceae</taxon>
        <taxon>Desertifilales</taxon>
        <taxon>Desertifilaceae</taxon>
        <taxon>Desertifilum</taxon>
    </lineage>
</organism>
<dbReference type="OrthoDB" id="5242922at2"/>
<dbReference type="PANTHER" id="PTHR35579">
    <property type="entry name" value="CRISPR SYSTEM CMS ENDORIBONUCLEASE CSM3"/>
    <property type="match status" value="1"/>
</dbReference>
<name>A0A1E5QRA5_9CYAN</name>
<dbReference type="CDD" id="cd09726">
    <property type="entry name" value="RAMP_I_III"/>
    <property type="match status" value="2"/>
</dbReference>
<evidence type="ECO:0000259" key="2">
    <source>
        <dbReference type="Pfam" id="PF03787"/>
    </source>
</evidence>
<comment type="caution">
    <text evidence="3">The sequence shown here is derived from an EMBL/GenBank/DDBJ whole genome shotgun (WGS) entry which is preliminary data.</text>
</comment>
<reference evidence="3" key="1">
    <citation type="submission" date="2016-09" db="EMBL/GenBank/DDBJ databases">
        <title>Draft genome of thermotolerant cyanobacterium Desertifilum sp. strain IPPAS B-1220.</title>
        <authorList>
            <person name="Sinetova M.A."/>
            <person name="Bolakhan K."/>
            <person name="Zayadan B.K."/>
            <person name="Mironov K.S."/>
            <person name="Ustinova V."/>
            <person name="Kupriyanova E.V."/>
            <person name="Sidorov R.A."/>
            <person name="Skrypnik A.N."/>
            <person name="Gogoleva N.E."/>
            <person name="Gogolev Y.V."/>
            <person name="Los D.A."/>
        </authorList>
    </citation>
    <scope>NUCLEOTIDE SEQUENCE [LARGE SCALE GENOMIC DNA]</scope>
    <source>
        <strain evidence="3">IPPAS B-1220</strain>
    </source>
</reference>
<proteinExistence type="predicted"/>
<dbReference type="InterPro" id="IPR005537">
    <property type="entry name" value="RAMP_III_fam"/>
</dbReference>